<protein>
    <submittedName>
        <fullName evidence="2">Uncharacterized protein</fullName>
    </submittedName>
</protein>
<comment type="caution">
    <text evidence="2">The sequence shown here is derived from an EMBL/GenBank/DDBJ whole genome shotgun (WGS) entry which is preliminary data.</text>
</comment>
<keyword evidence="3" id="KW-1185">Reference proteome</keyword>
<feature type="region of interest" description="Disordered" evidence="1">
    <location>
        <begin position="104"/>
        <end position="123"/>
    </location>
</feature>
<proteinExistence type="predicted"/>
<evidence type="ECO:0000256" key="1">
    <source>
        <dbReference type="SAM" id="MobiDB-lite"/>
    </source>
</evidence>
<evidence type="ECO:0000313" key="3">
    <source>
        <dbReference type="Proteomes" id="UP001156441"/>
    </source>
</evidence>
<reference evidence="2 3" key="1">
    <citation type="submission" date="2021-02" db="EMBL/GenBank/DDBJ databases">
        <title>Actinophytocola xerophila sp. nov., isolated from soil of cotton cropping field.</title>
        <authorList>
            <person name="Huang R."/>
            <person name="Chen X."/>
            <person name="Ge X."/>
            <person name="Liu W."/>
        </authorList>
    </citation>
    <scope>NUCLEOTIDE SEQUENCE [LARGE SCALE GENOMIC DNA]</scope>
    <source>
        <strain evidence="2 3">S1-96</strain>
    </source>
</reference>
<gene>
    <name evidence="2" type="ORF">JT362_31655</name>
</gene>
<sequence length="123" mass="14082">MPLLLKLDVRHRGGRGAVPMGSFLPRSVERRQPRRDRLDRLLPRQRYGAQEFRAHSALLHLMLILNVNRIVGDLDVANRLRLLVALRVEEVQYVEPALQTVVAPDGGRQDQNLDMSRSARSTR</sequence>
<dbReference type="EMBL" id="JAFFZE010000027">
    <property type="protein sequence ID" value="MCT2587684.1"/>
    <property type="molecule type" value="Genomic_DNA"/>
</dbReference>
<dbReference type="Proteomes" id="UP001156441">
    <property type="component" value="Unassembled WGS sequence"/>
</dbReference>
<accession>A0ABT2JIH6</accession>
<feature type="compositionally biased region" description="Polar residues" evidence="1">
    <location>
        <begin position="109"/>
        <end position="123"/>
    </location>
</feature>
<name>A0ABT2JIH6_9PSEU</name>
<organism evidence="2 3">
    <name type="scientific">Actinophytocola gossypii</name>
    <dbReference type="NCBI Taxonomy" id="2812003"/>
    <lineage>
        <taxon>Bacteria</taxon>
        <taxon>Bacillati</taxon>
        <taxon>Actinomycetota</taxon>
        <taxon>Actinomycetes</taxon>
        <taxon>Pseudonocardiales</taxon>
        <taxon>Pseudonocardiaceae</taxon>
    </lineage>
</organism>
<evidence type="ECO:0000313" key="2">
    <source>
        <dbReference type="EMBL" id="MCT2587684.1"/>
    </source>
</evidence>